<evidence type="ECO:0000313" key="1">
    <source>
        <dbReference type="EMBL" id="TGN67506.1"/>
    </source>
</evidence>
<proteinExistence type="predicted"/>
<dbReference type="Gene3D" id="3.30.1330.80">
    <property type="entry name" value="Hypothetical protein, similar to alpha- acetolactate decarboxylase, domain 2"/>
    <property type="match status" value="1"/>
</dbReference>
<keyword evidence="2" id="KW-1185">Reference proteome</keyword>
<reference evidence="1 2" key="1">
    <citation type="submission" date="2019-03" db="EMBL/GenBank/DDBJ databases">
        <authorList>
            <person name="Li J."/>
        </authorList>
    </citation>
    <scope>NUCLEOTIDE SEQUENCE [LARGE SCALE GENOMIC DNA]</scope>
    <source>
        <strain evidence="1 2">3058</strain>
    </source>
</reference>
<evidence type="ECO:0000313" key="2">
    <source>
        <dbReference type="Proteomes" id="UP000297972"/>
    </source>
</evidence>
<dbReference type="SUPFAM" id="SSF117856">
    <property type="entry name" value="AF0104/ALDC/Ptd012-like"/>
    <property type="match status" value="1"/>
</dbReference>
<gene>
    <name evidence="1" type="ORF">E4L95_04705</name>
</gene>
<evidence type="ECO:0008006" key="3">
    <source>
        <dbReference type="Google" id="ProtNLM"/>
    </source>
</evidence>
<name>A0A4Z1CRA9_9RHOB</name>
<dbReference type="OrthoDB" id="8720942at2"/>
<accession>A0A4Z1CRA9</accession>
<dbReference type="EMBL" id="SRPG01000028">
    <property type="protein sequence ID" value="TGN67506.1"/>
    <property type="molecule type" value="Genomic_DNA"/>
</dbReference>
<dbReference type="AlphaFoldDB" id="A0A4Z1CRA9"/>
<dbReference type="RefSeq" id="WP_135816619.1">
    <property type="nucleotide sequence ID" value="NZ_SRPG01000028.1"/>
</dbReference>
<protein>
    <recommendedName>
        <fullName evidence="3">DUF296 domain-containing protein</fullName>
    </recommendedName>
</protein>
<dbReference type="Proteomes" id="UP000297972">
    <property type="component" value="Unassembled WGS sequence"/>
</dbReference>
<organism evidence="1 2">
    <name type="scientific">Paracoccus liaowanqingii</name>
    <dbReference type="NCBI Taxonomy" id="2560053"/>
    <lineage>
        <taxon>Bacteria</taxon>
        <taxon>Pseudomonadati</taxon>
        <taxon>Pseudomonadota</taxon>
        <taxon>Alphaproteobacteria</taxon>
        <taxon>Rhodobacterales</taxon>
        <taxon>Paracoccaceae</taxon>
        <taxon>Paracoccus</taxon>
    </lineage>
</organism>
<comment type="caution">
    <text evidence="1">The sequence shown here is derived from an EMBL/GenBank/DDBJ whole genome shotgun (WGS) entry which is preliminary data.</text>
</comment>
<sequence length="269" mass="28356">MLVHPGPADPQRVQVVPCRAHPLQLQLAPGLPLDRAVVEAVEAAGFDAAWLWLQDLRCTRLSYVIPAPPPGDGRVAFYSDTHLLDDRPRIVAAGLHLGHGPAGPVLHAHGLWTEAEGALRMGHLRPEATLLSEGAEVTGWGLDGAAFHRAPDAETGFDLFSPYAMPRQRQGGLPARLVRLRPHQGLGDSVRHLAGPQTRHVAGLGSLIGTSFADAPDLPGPATEILILGRDGQDLRIASVGIEGRVGQGLLAPANPVCITAELLLIDGG</sequence>